<dbReference type="AlphaFoldDB" id="A0AA88NY81"/>
<proteinExistence type="predicted"/>
<dbReference type="Proteomes" id="UP001187343">
    <property type="component" value="Unassembled WGS sequence"/>
</dbReference>
<gene>
    <name evidence="1" type="ORF">Q8A67_025787</name>
</gene>
<accession>A0AA88NY81</accession>
<evidence type="ECO:0000313" key="1">
    <source>
        <dbReference type="EMBL" id="KAK2867670.1"/>
    </source>
</evidence>
<keyword evidence="2" id="KW-1185">Reference proteome</keyword>
<protein>
    <submittedName>
        <fullName evidence="1">Uncharacterized protein</fullName>
    </submittedName>
</protein>
<evidence type="ECO:0000313" key="2">
    <source>
        <dbReference type="Proteomes" id="UP001187343"/>
    </source>
</evidence>
<sequence length="91" mass="9608">MGPILWIMRSTFGTESNKRSPRLLRLIKNSCMESSLGPQCDVTTETQCGAASGVGDGFGTGAICAQRASVASRWTWRSSSGGIEESQHAAA</sequence>
<comment type="caution">
    <text evidence="1">The sequence shown here is derived from an EMBL/GenBank/DDBJ whole genome shotgun (WGS) entry which is preliminary data.</text>
</comment>
<organism evidence="1 2">
    <name type="scientific">Cirrhinus molitorella</name>
    <name type="common">mud carp</name>
    <dbReference type="NCBI Taxonomy" id="172907"/>
    <lineage>
        <taxon>Eukaryota</taxon>
        <taxon>Metazoa</taxon>
        <taxon>Chordata</taxon>
        <taxon>Craniata</taxon>
        <taxon>Vertebrata</taxon>
        <taxon>Euteleostomi</taxon>
        <taxon>Actinopterygii</taxon>
        <taxon>Neopterygii</taxon>
        <taxon>Teleostei</taxon>
        <taxon>Ostariophysi</taxon>
        <taxon>Cypriniformes</taxon>
        <taxon>Cyprinidae</taxon>
        <taxon>Labeoninae</taxon>
        <taxon>Labeonini</taxon>
        <taxon>Cirrhinus</taxon>
    </lineage>
</organism>
<reference evidence="1" key="1">
    <citation type="submission" date="2023-08" db="EMBL/GenBank/DDBJ databases">
        <title>Chromosome-level Genome Assembly of mud carp (Cirrhinus molitorella).</title>
        <authorList>
            <person name="Liu H."/>
        </authorList>
    </citation>
    <scope>NUCLEOTIDE SEQUENCE</scope>
    <source>
        <strain evidence="1">Prfri</strain>
        <tissue evidence="1">Muscle</tissue>
    </source>
</reference>
<name>A0AA88NY81_9TELE</name>
<dbReference type="EMBL" id="JAUYZG010000025">
    <property type="protein sequence ID" value="KAK2867670.1"/>
    <property type="molecule type" value="Genomic_DNA"/>
</dbReference>